<proteinExistence type="predicted"/>
<sequence length="60" mass="7139">MNEKQAEEMIGLLKQIWYKLDSIEENLEDMNTKHEDNAIPESMKKIMNDINREMNSGRKL</sequence>
<accession>A0A3P3W039</accession>
<dbReference type="Proteomes" id="UP000271937">
    <property type="component" value="Unassembled WGS sequence"/>
</dbReference>
<keyword evidence="2" id="KW-1185">Reference proteome</keyword>
<evidence type="ECO:0000313" key="1">
    <source>
        <dbReference type="EMBL" id="RRJ88134.1"/>
    </source>
</evidence>
<reference evidence="1 2" key="1">
    <citation type="submission" date="2018-11" db="EMBL/GenBank/DDBJ databases">
        <title>Flavobacterium sp. nov., YIM 102600 draft genome.</title>
        <authorList>
            <person name="Li G."/>
            <person name="Jiang Y."/>
        </authorList>
    </citation>
    <scope>NUCLEOTIDE SEQUENCE [LARGE SCALE GENOMIC DNA]</scope>
    <source>
        <strain evidence="1 2">YIM 102600</strain>
    </source>
</reference>
<gene>
    <name evidence="1" type="ORF">EG849_14795</name>
</gene>
<name>A0A3P3W039_9FLAO</name>
<dbReference type="AlphaFoldDB" id="A0A3P3W039"/>
<organism evidence="1 2">
    <name type="scientific">Flavobacterium macacae</name>
    <dbReference type="NCBI Taxonomy" id="2488993"/>
    <lineage>
        <taxon>Bacteria</taxon>
        <taxon>Pseudomonadati</taxon>
        <taxon>Bacteroidota</taxon>
        <taxon>Flavobacteriia</taxon>
        <taxon>Flavobacteriales</taxon>
        <taxon>Flavobacteriaceae</taxon>
        <taxon>Flavobacterium</taxon>
    </lineage>
</organism>
<comment type="caution">
    <text evidence="1">The sequence shown here is derived from an EMBL/GenBank/DDBJ whole genome shotgun (WGS) entry which is preliminary data.</text>
</comment>
<evidence type="ECO:0000313" key="2">
    <source>
        <dbReference type="Proteomes" id="UP000271937"/>
    </source>
</evidence>
<protein>
    <submittedName>
        <fullName evidence="1">Uncharacterized protein</fullName>
    </submittedName>
</protein>
<dbReference type="EMBL" id="RQVR01000027">
    <property type="protein sequence ID" value="RRJ88134.1"/>
    <property type="molecule type" value="Genomic_DNA"/>
</dbReference>
<dbReference type="RefSeq" id="WP_125014111.1">
    <property type="nucleotide sequence ID" value="NZ_RQVR01000027.1"/>
</dbReference>